<evidence type="ECO:0000313" key="7">
    <source>
        <dbReference type="EMBL" id="QLJ53475.1"/>
    </source>
</evidence>
<evidence type="ECO:0000256" key="4">
    <source>
        <dbReference type="ARBA" id="ARBA00022833"/>
    </source>
</evidence>
<dbReference type="InterPro" id="IPR028090">
    <property type="entry name" value="JAB_dom_prok"/>
</dbReference>
<keyword evidence="3" id="KW-0378">Hydrolase</keyword>
<sequence length="122" mass="13979">MIKIKRTALEFMLNLARNMYPREFIGLLRENNKKEIYEVLLLPRSTYGRNFSSLDHYMAPYTVKYAGSVHSHPSPNPRPSAGDLLSFSSTGGVHIIIAYPFTEYSFAVYNKKGEPLEFEVVE</sequence>
<evidence type="ECO:0000313" key="8">
    <source>
        <dbReference type="Proteomes" id="UP000510821"/>
    </source>
</evidence>
<dbReference type="Pfam" id="PF14464">
    <property type="entry name" value="Prok-JAB"/>
    <property type="match status" value="1"/>
</dbReference>
<dbReference type="Proteomes" id="UP000510821">
    <property type="component" value="Chromosome"/>
</dbReference>
<protein>
    <recommendedName>
        <fullName evidence="6">JAB domain-containing protein</fullName>
    </recommendedName>
</protein>
<keyword evidence="2" id="KW-0479">Metal-binding</keyword>
<dbReference type="GO" id="GO:0046872">
    <property type="term" value="F:metal ion binding"/>
    <property type="evidence" value="ECO:0007669"/>
    <property type="project" value="UniProtKB-KW"/>
</dbReference>
<evidence type="ECO:0000256" key="5">
    <source>
        <dbReference type="ARBA" id="ARBA00023049"/>
    </source>
</evidence>
<dbReference type="EMBL" id="CP058998">
    <property type="protein sequence ID" value="QLJ53475.1"/>
    <property type="molecule type" value="Genomic_DNA"/>
</dbReference>
<evidence type="ECO:0000259" key="6">
    <source>
        <dbReference type="Pfam" id="PF14464"/>
    </source>
</evidence>
<organism evidence="7 8">
    <name type="scientific">Fermentimicrarchaeum limneticum</name>
    <dbReference type="NCBI Taxonomy" id="2795018"/>
    <lineage>
        <taxon>Archaea</taxon>
        <taxon>Candidatus Micrarchaeota</taxon>
        <taxon>Candidatus Fermentimicrarchaeales</taxon>
        <taxon>Candidatus Fermentimicrarchaeaceae</taxon>
        <taxon>Candidatus Fermentimicrarchaeum</taxon>
    </lineage>
</organism>
<keyword evidence="5" id="KW-0482">Metalloprotease</keyword>
<dbReference type="SUPFAM" id="SSF102712">
    <property type="entry name" value="JAB1/MPN domain"/>
    <property type="match status" value="1"/>
</dbReference>
<accession>A0A7D6BHN8</accession>
<dbReference type="Gene3D" id="3.40.140.10">
    <property type="entry name" value="Cytidine Deaminase, domain 2"/>
    <property type="match status" value="1"/>
</dbReference>
<dbReference type="GO" id="GO:0006508">
    <property type="term" value="P:proteolysis"/>
    <property type="evidence" value="ECO:0007669"/>
    <property type="project" value="UniProtKB-KW"/>
</dbReference>
<evidence type="ECO:0000256" key="3">
    <source>
        <dbReference type="ARBA" id="ARBA00022801"/>
    </source>
</evidence>
<evidence type="ECO:0000256" key="1">
    <source>
        <dbReference type="ARBA" id="ARBA00022670"/>
    </source>
</evidence>
<proteinExistence type="predicted"/>
<feature type="domain" description="JAB" evidence="6">
    <location>
        <begin position="12"/>
        <end position="100"/>
    </location>
</feature>
<keyword evidence="4" id="KW-0862">Zinc</keyword>
<dbReference type="GO" id="GO:0008237">
    <property type="term" value="F:metallopeptidase activity"/>
    <property type="evidence" value="ECO:0007669"/>
    <property type="project" value="UniProtKB-KW"/>
</dbReference>
<gene>
    <name evidence="7" type="ORF">Sv326_1300</name>
</gene>
<evidence type="ECO:0000256" key="2">
    <source>
        <dbReference type="ARBA" id="ARBA00022723"/>
    </source>
</evidence>
<name>A0A7D6BHN8_FERL1</name>
<reference evidence="8" key="1">
    <citation type="submission" date="2020-07" db="EMBL/GenBank/DDBJ databases">
        <title>Metabolic diversity and evolutionary history of the archaeal phylum ###Micrarchaeota### uncovered from a freshwater lake metagenome.</title>
        <authorList>
            <person name="Kadnikov V.V."/>
            <person name="Savvichev A.S."/>
            <person name="Mardanov A.V."/>
            <person name="Beletsky A.V."/>
            <person name="Chupakov A.V."/>
            <person name="Kokryatskaya N.M."/>
            <person name="Pimenov N.V."/>
            <person name="Ravin N.V."/>
        </authorList>
    </citation>
    <scope>NUCLEOTIDE SEQUENCE [LARGE SCALE GENOMIC DNA]</scope>
</reference>
<keyword evidence="1" id="KW-0645">Protease</keyword>
<dbReference type="KEGG" id="flt:Sv326_1300"/>
<dbReference type="AlphaFoldDB" id="A0A7D6BHN8"/>